<protein>
    <recommendedName>
        <fullName evidence="3">Secreted protein</fullName>
    </recommendedName>
</protein>
<evidence type="ECO:0000256" key="1">
    <source>
        <dbReference type="SAM" id="SignalP"/>
    </source>
</evidence>
<organism evidence="2">
    <name type="scientific">Arundo donax</name>
    <name type="common">Giant reed</name>
    <name type="synonym">Donax arundinaceus</name>
    <dbReference type="NCBI Taxonomy" id="35708"/>
    <lineage>
        <taxon>Eukaryota</taxon>
        <taxon>Viridiplantae</taxon>
        <taxon>Streptophyta</taxon>
        <taxon>Embryophyta</taxon>
        <taxon>Tracheophyta</taxon>
        <taxon>Spermatophyta</taxon>
        <taxon>Magnoliopsida</taxon>
        <taxon>Liliopsida</taxon>
        <taxon>Poales</taxon>
        <taxon>Poaceae</taxon>
        <taxon>PACMAD clade</taxon>
        <taxon>Arundinoideae</taxon>
        <taxon>Arundineae</taxon>
        <taxon>Arundo</taxon>
    </lineage>
</organism>
<evidence type="ECO:0008006" key="3">
    <source>
        <dbReference type="Google" id="ProtNLM"/>
    </source>
</evidence>
<dbReference type="AlphaFoldDB" id="A0A0A9DT77"/>
<evidence type="ECO:0000313" key="2">
    <source>
        <dbReference type="EMBL" id="JAD89898.1"/>
    </source>
</evidence>
<reference evidence="2" key="2">
    <citation type="journal article" date="2015" name="Data Brief">
        <title>Shoot transcriptome of the giant reed, Arundo donax.</title>
        <authorList>
            <person name="Barrero R.A."/>
            <person name="Guerrero F.D."/>
            <person name="Moolhuijzen P."/>
            <person name="Goolsby J.A."/>
            <person name="Tidwell J."/>
            <person name="Bellgard S.E."/>
            <person name="Bellgard M.I."/>
        </authorList>
    </citation>
    <scope>NUCLEOTIDE SEQUENCE</scope>
    <source>
        <tissue evidence="2">Shoot tissue taken approximately 20 cm above the soil surface</tissue>
    </source>
</reference>
<proteinExistence type="predicted"/>
<name>A0A0A9DT77_ARUDO</name>
<dbReference type="EMBL" id="GBRH01207997">
    <property type="protein sequence ID" value="JAD89898.1"/>
    <property type="molecule type" value="Transcribed_RNA"/>
</dbReference>
<feature type="chain" id="PRO_5002043788" description="Secreted protein" evidence="1">
    <location>
        <begin position="26"/>
        <end position="73"/>
    </location>
</feature>
<reference evidence="2" key="1">
    <citation type="submission" date="2014-09" db="EMBL/GenBank/DDBJ databases">
        <authorList>
            <person name="Magalhaes I.L.F."/>
            <person name="Oliveira U."/>
            <person name="Santos F.R."/>
            <person name="Vidigal T.H.D.A."/>
            <person name="Brescovit A.D."/>
            <person name="Santos A.J."/>
        </authorList>
    </citation>
    <scope>NUCLEOTIDE SEQUENCE</scope>
    <source>
        <tissue evidence="2">Shoot tissue taken approximately 20 cm above the soil surface</tissue>
    </source>
</reference>
<keyword evidence="1" id="KW-0732">Signal</keyword>
<accession>A0A0A9DT77</accession>
<sequence length="73" mass="7782">MGSEIGASLVLVATCLMLAPPCSLASSRKFDLSTAHPNTVNSTLSSSSRIAFDSSKSKRLSWHPRFVVFPTAI</sequence>
<feature type="signal peptide" evidence="1">
    <location>
        <begin position="1"/>
        <end position="25"/>
    </location>
</feature>